<dbReference type="NCBIfam" id="NF004970">
    <property type="entry name" value="PRK06333.1"/>
    <property type="match status" value="1"/>
</dbReference>
<keyword evidence="9" id="KW-0276">Fatty acid metabolism</keyword>
<dbReference type="Gene3D" id="3.40.47.10">
    <property type="match status" value="1"/>
</dbReference>
<evidence type="ECO:0000256" key="18">
    <source>
        <dbReference type="RuleBase" id="RU003694"/>
    </source>
</evidence>
<protein>
    <recommendedName>
        <fullName evidence="17">3-oxoacyl-[acyl-carrier-protein] synthase I, chloroplastic</fullName>
        <ecNumber evidence="4">2.3.1.41</ecNumber>
    </recommendedName>
    <alternativeName>
        <fullName evidence="14">Beta-ketoacyl-ACP synthase I</fullName>
    </alternativeName>
</protein>
<evidence type="ECO:0000256" key="7">
    <source>
        <dbReference type="ARBA" id="ARBA00022640"/>
    </source>
</evidence>
<feature type="region of interest" description="Disordered" evidence="19">
    <location>
        <begin position="23"/>
        <end position="54"/>
    </location>
</feature>
<comment type="function">
    <text evidence="16">Catalyzes the condensation reaction of fatty acid synthesis by the addition to an acyl acceptor of two carbons from malonyl-ACP. Specific for elongation from C-10 to unsaturated C-16 and C-18 fatty acids.</text>
</comment>
<evidence type="ECO:0000256" key="11">
    <source>
        <dbReference type="ARBA" id="ARBA00023098"/>
    </source>
</evidence>
<dbReference type="EMBL" id="JALJOS010000009">
    <property type="protein sequence ID" value="KAK9834804.1"/>
    <property type="molecule type" value="Genomic_DNA"/>
</dbReference>
<gene>
    <name evidence="21" type="ORF">WJX74_011124</name>
</gene>
<dbReference type="InterPro" id="IPR000794">
    <property type="entry name" value="Beta-ketoacyl_synthase"/>
</dbReference>
<dbReference type="EC" id="2.3.1.41" evidence="4"/>
<evidence type="ECO:0000256" key="12">
    <source>
        <dbReference type="ARBA" id="ARBA00023160"/>
    </source>
</evidence>
<dbReference type="PANTHER" id="PTHR11712:SF332">
    <property type="entry name" value="3-OXOACYL-[ACYL-CARRIER-PROTEIN] SYNTHASE II, CHLOROPLASTIC"/>
    <property type="match status" value="1"/>
</dbReference>
<evidence type="ECO:0000256" key="14">
    <source>
        <dbReference type="ARBA" id="ARBA00042143"/>
    </source>
</evidence>
<evidence type="ECO:0000256" key="4">
    <source>
        <dbReference type="ARBA" id="ARBA00013191"/>
    </source>
</evidence>
<evidence type="ECO:0000256" key="2">
    <source>
        <dbReference type="ARBA" id="ARBA00008467"/>
    </source>
</evidence>
<evidence type="ECO:0000313" key="22">
    <source>
        <dbReference type="Proteomes" id="UP001438707"/>
    </source>
</evidence>
<dbReference type="GO" id="GO:0005739">
    <property type="term" value="C:mitochondrion"/>
    <property type="evidence" value="ECO:0007669"/>
    <property type="project" value="TreeGrafter"/>
</dbReference>
<evidence type="ECO:0000256" key="1">
    <source>
        <dbReference type="ARBA" id="ARBA00004229"/>
    </source>
</evidence>
<evidence type="ECO:0000256" key="17">
    <source>
        <dbReference type="ARBA" id="ARBA00074204"/>
    </source>
</evidence>
<dbReference type="PROSITE" id="PS00606">
    <property type="entry name" value="KS3_1"/>
    <property type="match status" value="1"/>
</dbReference>
<evidence type="ECO:0000256" key="16">
    <source>
        <dbReference type="ARBA" id="ARBA00058711"/>
    </source>
</evidence>
<reference evidence="21 22" key="1">
    <citation type="journal article" date="2024" name="Nat. Commun.">
        <title>Phylogenomics reveals the evolutionary origins of lichenization in chlorophyte algae.</title>
        <authorList>
            <person name="Puginier C."/>
            <person name="Libourel C."/>
            <person name="Otte J."/>
            <person name="Skaloud P."/>
            <person name="Haon M."/>
            <person name="Grisel S."/>
            <person name="Petersen M."/>
            <person name="Berrin J.G."/>
            <person name="Delaux P.M."/>
            <person name="Dal Grande F."/>
            <person name="Keller J."/>
        </authorList>
    </citation>
    <scope>NUCLEOTIDE SEQUENCE [LARGE SCALE GENOMIC DNA]</scope>
    <source>
        <strain evidence="21 22">SAG 2145</strain>
    </source>
</reference>
<dbReference type="GO" id="GO:0004315">
    <property type="term" value="F:3-oxoacyl-[acyl-carrier-protein] synthase activity"/>
    <property type="evidence" value="ECO:0007669"/>
    <property type="project" value="UniProtKB-EC"/>
</dbReference>
<dbReference type="InterPro" id="IPR018201">
    <property type="entry name" value="Ketoacyl_synth_AS"/>
</dbReference>
<evidence type="ECO:0000256" key="13">
    <source>
        <dbReference type="ARBA" id="ARBA00023315"/>
    </source>
</evidence>
<comment type="subcellular location">
    <subcellularLocation>
        <location evidence="1">Plastid</location>
        <location evidence="1">Chloroplast</location>
    </subcellularLocation>
</comment>
<evidence type="ECO:0000256" key="8">
    <source>
        <dbReference type="ARBA" id="ARBA00022679"/>
    </source>
</evidence>
<evidence type="ECO:0000313" key="21">
    <source>
        <dbReference type="EMBL" id="KAK9834804.1"/>
    </source>
</evidence>
<dbReference type="PROSITE" id="PS52004">
    <property type="entry name" value="KS3_2"/>
    <property type="match status" value="1"/>
</dbReference>
<keyword evidence="8 18" id="KW-0808">Transferase</keyword>
<dbReference type="CDD" id="cd00834">
    <property type="entry name" value="KAS_I_II"/>
    <property type="match status" value="1"/>
</dbReference>
<dbReference type="GO" id="GO:0009507">
    <property type="term" value="C:chloroplast"/>
    <property type="evidence" value="ECO:0007669"/>
    <property type="project" value="UniProtKB-SubCell"/>
</dbReference>
<evidence type="ECO:0000256" key="3">
    <source>
        <dbReference type="ARBA" id="ARBA00011738"/>
    </source>
</evidence>
<dbReference type="FunFam" id="3.40.47.10:FF:000027">
    <property type="entry name" value="3-oxoacyl-[acyl-carrier-protein] synthase 2"/>
    <property type="match status" value="1"/>
</dbReference>
<comment type="similarity">
    <text evidence="2 18">Belongs to the thiolase-like superfamily. Beta-ketoacyl-ACP synthases family.</text>
</comment>
<keyword evidence="12" id="KW-0275">Fatty acid biosynthesis</keyword>
<proteinExistence type="inferred from homology"/>
<comment type="catalytic activity">
    <reaction evidence="15">
        <text>a fatty acyl-[ACP] + malonyl-[ACP] + H(+) = a 3-oxoacyl-[ACP] + holo-[ACP] + CO2</text>
        <dbReference type="Rhea" id="RHEA:22836"/>
        <dbReference type="Rhea" id="RHEA-COMP:9623"/>
        <dbReference type="Rhea" id="RHEA-COMP:9685"/>
        <dbReference type="Rhea" id="RHEA-COMP:9916"/>
        <dbReference type="Rhea" id="RHEA-COMP:14125"/>
        <dbReference type="ChEBI" id="CHEBI:15378"/>
        <dbReference type="ChEBI" id="CHEBI:16526"/>
        <dbReference type="ChEBI" id="CHEBI:64479"/>
        <dbReference type="ChEBI" id="CHEBI:78449"/>
        <dbReference type="ChEBI" id="CHEBI:78776"/>
        <dbReference type="ChEBI" id="CHEBI:138651"/>
        <dbReference type="EC" id="2.3.1.41"/>
    </reaction>
</comment>
<evidence type="ECO:0000256" key="9">
    <source>
        <dbReference type="ARBA" id="ARBA00022832"/>
    </source>
</evidence>
<evidence type="ECO:0000259" key="20">
    <source>
        <dbReference type="PROSITE" id="PS52004"/>
    </source>
</evidence>
<evidence type="ECO:0000256" key="5">
    <source>
        <dbReference type="ARBA" id="ARBA00022516"/>
    </source>
</evidence>
<dbReference type="Proteomes" id="UP001438707">
    <property type="component" value="Unassembled WGS sequence"/>
</dbReference>
<dbReference type="Pfam" id="PF02801">
    <property type="entry name" value="Ketoacyl-synt_C"/>
    <property type="match status" value="1"/>
</dbReference>
<accession>A0AAW1RM35</accession>
<keyword evidence="5" id="KW-0444">Lipid biosynthesis</keyword>
<keyword evidence="11" id="KW-0443">Lipid metabolism</keyword>
<comment type="caution">
    <text evidence="21">The sequence shown here is derived from an EMBL/GenBank/DDBJ whole genome shotgun (WGS) entry which is preliminary data.</text>
</comment>
<comment type="subunit">
    <text evidence="3">Homodimer.</text>
</comment>
<dbReference type="InterPro" id="IPR014030">
    <property type="entry name" value="Ketoacyl_synth_N"/>
</dbReference>
<dbReference type="NCBIfam" id="NF005589">
    <property type="entry name" value="PRK07314.1"/>
    <property type="match status" value="1"/>
</dbReference>
<dbReference type="InterPro" id="IPR014031">
    <property type="entry name" value="Ketoacyl_synth_C"/>
</dbReference>
<dbReference type="NCBIfam" id="TIGR03150">
    <property type="entry name" value="fabF"/>
    <property type="match status" value="1"/>
</dbReference>
<keyword evidence="22" id="KW-1185">Reference proteome</keyword>
<sequence length="475" mass="50644">MWLACEQLGSRDAGHTGVQLHLASRGPHRTNSCSRRQRRRVESTASLQIHPPLSGDAMGKRRIVVTGMGVVTSLGHDVKELYNQLLEGTSGIRPIEGFDASQFPTRFAGEILGFQSNGYLSKKMERRLDNCIKFAMTSGKKALESAGLPITSDDMEGLNKLRCGVLIGTAFGGLMTYQEACEVVAKDKPRKMNPFCIPFAITNMSSALLAMDIGFMGPNYSISTACATGNYCIFSAAEHIRRGEADVMLAGGSDAAVIPTGLAGFVACKALSQRNDAPHAASRPWDQGRDGFVMGEGAGTIVLEELEHAQARGAPILAEYVGGSFTCDAHHMTEPSPDGAGVKLCLERALAHSGIDRDEVNYVNAHATSTKAGDMAEYRAIREILPGNHLRMNATKSMIGHLLGAAGAVEAIAAIEAIRTGELHPTINLENPDEGVDMGIIVGGTKQPHDVNVALSNSFGFGGHNSCVMFRGFKE</sequence>
<keyword evidence="10" id="KW-0809">Transit peptide</keyword>
<dbReference type="InterPro" id="IPR020841">
    <property type="entry name" value="PKS_Beta-ketoAc_synthase_dom"/>
</dbReference>
<keyword evidence="6" id="KW-0150">Chloroplast</keyword>
<evidence type="ECO:0000256" key="19">
    <source>
        <dbReference type="SAM" id="MobiDB-lite"/>
    </source>
</evidence>
<dbReference type="PANTHER" id="PTHR11712">
    <property type="entry name" value="POLYKETIDE SYNTHASE-RELATED"/>
    <property type="match status" value="1"/>
</dbReference>
<keyword evidence="13" id="KW-0012">Acyltransferase</keyword>
<name>A0AAW1RM35_9CHLO</name>
<feature type="domain" description="Ketosynthase family 3 (KS3)" evidence="20">
    <location>
        <begin position="60"/>
        <end position="472"/>
    </location>
</feature>
<dbReference type="GO" id="GO:0006633">
    <property type="term" value="P:fatty acid biosynthetic process"/>
    <property type="evidence" value="ECO:0007669"/>
    <property type="project" value="UniProtKB-KW"/>
</dbReference>
<evidence type="ECO:0000256" key="15">
    <source>
        <dbReference type="ARBA" id="ARBA00049541"/>
    </source>
</evidence>
<dbReference type="InterPro" id="IPR016039">
    <property type="entry name" value="Thiolase-like"/>
</dbReference>
<evidence type="ECO:0000256" key="6">
    <source>
        <dbReference type="ARBA" id="ARBA00022528"/>
    </source>
</evidence>
<dbReference type="Pfam" id="PF00109">
    <property type="entry name" value="ketoacyl-synt"/>
    <property type="match status" value="1"/>
</dbReference>
<evidence type="ECO:0000256" key="10">
    <source>
        <dbReference type="ARBA" id="ARBA00022946"/>
    </source>
</evidence>
<keyword evidence="7" id="KW-0934">Plastid</keyword>
<dbReference type="SMART" id="SM00825">
    <property type="entry name" value="PKS_KS"/>
    <property type="match status" value="1"/>
</dbReference>
<dbReference type="InterPro" id="IPR017568">
    <property type="entry name" value="3-oxoacyl-ACP_synth-2"/>
</dbReference>
<organism evidence="21 22">
    <name type="scientific">Apatococcus lobatus</name>
    <dbReference type="NCBI Taxonomy" id="904363"/>
    <lineage>
        <taxon>Eukaryota</taxon>
        <taxon>Viridiplantae</taxon>
        <taxon>Chlorophyta</taxon>
        <taxon>core chlorophytes</taxon>
        <taxon>Trebouxiophyceae</taxon>
        <taxon>Chlorellales</taxon>
        <taxon>Chlorellaceae</taxon>
        <taxon>Apatococcus</taxon>
    </lineage>
</organism>
<dbReference type="AlphaFoldDB" id="A0AAW1RM35"/>
<dbReference type="SUPFAM" id="SSF53901">
    <property type="entry name" value="Thiolase-like"/>
    <property type="match status" value="2"/>
</dbReference>